<dbReference type="EC" id="2.3.2.27" evidence="2"/>
<keyword evidence="3" id="KW-0479">Metal-binding</keyword>
<feature type="compositionally biased region" description="Polar residues" evidence="8">
    <location>
        <begin position="189"/>
        <end position="199"/>
    </location>
</feature>
<feature type="compositionally biased region" description="Low complexity" evidence="8">
    <location>
        <begin position="168"/>
        <end position="188"/>
    </location>
</feature>
<accession>A0AAV5BZV5</accession>
<keyword evidence="5" id="KW-0862">Zinc</keyword>
<dbReference type="Pfam" id="PF13639">
    <property type="entry name" value="zf-RING_2"/>
    <property type="match status" value="1"/>
</dbReference>
<evidence type="ECO:0000256" key="9">
    <source>
        <dbReference type="SAM" id="Phobius"/>
    </source>
</evidence>
<keyword evidence="12" id="KW-1185">Reference proteome</keyword>
<dbReference type="InterPro" id="IPR001841">
    <property type="entry name" value="Znf_RING"/>
</dbReference>
<evidence type="ECO:0000256" key="7">
    <source>
        <dbReference type="PROSITE-ProRule" id="PRU00175"/>
    </source>
</evidence>
<dbReference type="Gene3D" id="3.30.40.10">
    <property type="entry name" value="Zinc/RING finger domain, C3HC4 (zinc finger)"/>
    <property type="match status" value="1"/>
</dbReference>
<dbReference type="SMART" id="SM00184">
    <property type="entry name" value="RING"/>
    <property type="match status" value="1"/>
</dbReference>
<keyword evidence="9" id="KW-0812">Transmembrane</keyword>
<dbReference type="GO" id="GO:0008270">
    <property type="term" value="F:zinc ion binding"/>
    <property type="evidence" value="ECO:0007669"/>
    <property type="project" value="UniProtKB-KW"/>
</dbReference>
<gene>
    <name evidence="11" type="primary">ga07052</name>
    <name evidence="11" type="ORF">PR202_ga07052</name>
</gene>
<evidence type="ECO:0000256" key="2">
    <source>
        <dbReference type="ARBA" id="ARBA00012483"/>
    </source>
</evidence>
<feature type="region of interest" description="Disordered" evidence="8">
    <location>
        <begin position="166"/>
        <end position="199"/>
    </location>
</feature>
<reference evidence="11" key="1">
    <citation type="journal article" date="2018" name="DNA Res.">
        <title>Multiple hybrid de novo genome assembly of finger millet, an orphan allotetraploid crop.</title>
        <authorList>
            <person name="Hatakeyama M."/>
            <person name="Aluri S."/>
            <person name="Balachadran M.T."/>
            <person name="Sivarajan S.R."/>
            <person name="Patrignani A."/>
            <person name="Gruter S."/>
            <person name="Poveda L."/>
            <person name="Shimizu-Inatsugi R."/>
            <person name="Baeten J."/>
            <person name="Francoijs K.J."/>
            <person name="Nataraja K.N."/>
            <person name="Reddy Y.A.N."/>
            <person name="Phadnis S."/>
            <person name="Ravikumar R.L."/>
            <person name="Schlapbach R."/>
            <person name="Sreeman S.M."/>
            <person name="Shimizu K.K."/>
        </authorList>
    </citation>
    <scope>NUCLEOTIDE SEQUENCE</scope>
</reference>
<comment type="similarity">
    <text evidence="6">Belongs to the RING-type zinc finger family. ATL subfamily.</text>
</comment>
<evidence type="ECO:0000256" key="8">
    <source>
        <dbReference type="SAM" id="MobiDB-lite"/>
    </source>
</evidence>
<feature type="domain" description="RING-type" evidence="10">
    <location>
        <begin position="114"/>
        <end position="156"/>
    </location>
</feature>
<evidence type="ECO:0000256" key="4">
    <source>
        <dbReference type="ARBA" id="ARBA00022771"/>
    </source>
</evidence>
<dbReference type="Proteomes" id="UP001054889">
    <property type="component" value="Unassembled WGS sequence"/>
</dbReference>
<dbReference type="PANTHER" id="PTHR14155">
    <property type="entry name" value="RING FINGER DOMAIN-CONTAINING"/>
    <property type="match status" value="1"/>
</dbReference>
<evidence type="ECO:0000256" key="3">
    <source>
        <dbReference type="ARBA" id="ARBA00022723"/>
    </source>
</evidence>
<keyword evidence="9" id="KW-0472">Membrane</keyword>
<dbReference type="EMBL" id="BQKI01000003">
    <property type="protein sequence ID" value="GJM90744.1"/>
    <property type="molecule type" value="Genomic_DNA"/>
</dbReference>
<evidence type="ECO:0000259" key="10">
    <source>
        <dbReference type="PROSITE" id="PS50089"/>
    </source>
</evidence>
<feature type="transmembrane region" description="Helical" evidence="9">
    <location>
        <begin position="48"/>
        <end position="66"/>
    </location>
</feature>
<evidence type="ECO:0000256" key="5">
    <source>
        <dbReference type="ARBA" id="ARBA00022833"/>
    </source>
</evidence>
<sequence>MVTPSAVASSSGGGDDDVGCRACYGLVVACLSLLLFCVLAGTVGVVKACAATGLAVAFFGFVGWLAHPVGGRRATVPTPRALRRARQAFGLVTTAPTVRVPPAFAYAGCVSALCAVCLEDVQRGEAVRRLPACGHLFHRDCVDMWLHSHATCPLCRSDLVAPPRNHAAKSATTTTTAPPDAADAVAAPQSSSTNALPPV</sequence>
<comment type="caution">
    <text evidence="11">The sequence shown here is derived from an EMBL/GenBank/DDBJ whole genome shotgun (WGS) entry which is preliminary data.</text>
</comment>
<feature type="transmembrane region" description="Helical" evidence="9">
    <location>
        <begin position="24"/>
        <end position="41"/>
    </location>
</feature>
<dbReference type="SUPFAM" id="SSF57850">
    <property type="entry name" value="RING/U-box"/>
    <property type="match status" value="1"/>
</dbReference>
<keyword evidence="4 7" id="KW-0863">Zinc-finger</keyword>
<evidence type="ECO:0000256" key="1">
    <source>
        <dbReference type="ARBA" id="ARBA00000900"/>
    </source>
</evidence>
<dbReference type="CDD" id="cd16461">
    <property type="entry name" value="RING-H2_EL5-like"/>
    <property type="match status" value="1"/>
</dbReference>
<dbReference type="InterPro" id="IPR053238">
    <property type="entry name" value="RING-H2_zinc_finger"/>
</dbReference>
<reference evidence="11" key="2">
    <citation type="submission" date="2021-12" db="EMBL/GenBank/DDBJ databases">
        <title>Resequencing data analysis of finger millet.</title>
        <authorList>
            <person name="Hatakeyama M."/>
            <person name="Aluri S."/>
            <person name="Balachadran M.T."/>
            <person name="Sivarajan S.R."/>
            <person name="Poveda L."/>
            <person name="Shimizu-Inatsugi R."/>
            <person name="Schlapbach R."/>
            <person name="Sreeman S.M."/>
            <person name="Shimizu K.K."/>
        </authorList>
    </citation>
    <scope>NUCLEOTIDE SEQUENCE</scope>
</reference>
<dbReference type="PANTHER" id="PTHR14155:SF627">
    <property type="entry name" value="OS06G0192800 PROTEIN"/>
    <property type="match status" value="1"/>
</dbReference>
<evidence type="ECO:0000256" key="6">
    <source>
        <dbReference type="ARBA" id="ARBA00024209"/>
    </source>
</evidence>
<comment type="catalytic activity">
    <reaction evidence="1">
        <text>S-ubiquitinyl-[E2 ubiquitin-conjugating enzyme]-L-cysteine + [acceptor protein]-L-lysine = [E2 ubiquitin-conjugating enzyme]-L-cysteine + N(6)-ubiquitinyl-[acceptor protein]-L-lysine.</text>
        <dbReference type="EC" id="2.3.2.27"/>
    </reaction>
</comment>
<evidence type="ECO:0000313" key="12">
    <source>
        <dbReference type="Proteomes" id="UP001054889"/>
    </source>
</evidence>
<dbReference type="GO" id="GO:0061630">
    <property type="term" value="F:ubiquitin protein ligase activity"/>
    <property type="evidence" value="ECO:0007669"/>
    <property type="project" value="UniProtKB-EC"/>
</dbReference>
<protein>
    <recommendedName>
        <fullName evidence="2">RING-type E3 ubiquitin transferase</fullName>
        <ecNumber evidence="2">2.3.2.27</ecNumber>
    </recommendedName>
</protein>
<name>A0AAV5BZV5_ELECO</name>
<dbReference type="AlphaFoldDB" id="A0AAV5BZV5"/>
<dbReference type="PROSITE" id="PS50089">
    <property type="entry name" value="ZF_RING_2"/>
    <property type="match status" value="1"/>
</dbReference>
<keyword evidence="9" id="KW-1133">Transmembrane helix</keyword>
<dbReference type="InterPro" id="IPR013083">
    <property type="entry name" value="Znf_RING/FYVE/PHD"/>
</dbReference>
<evidence type="ECO:0000313" key="11">
    <source>
        <dbReference type="EMBL" id="GJM90744.1"/>
    </source>
</evidence>
<proteinExistence type="inferred from homology"/>
<organism evidence="11 12">
    <name type="scientific">Eleusine coracana subsp. coracana</name>
    <dbReference type="NCBI Taxonomy" id="191504"/>
    <lineage>
        <taxon>Eukaryota</taxon>
        <taxon>Viridiplantae</taxon>
        <taxon>Streptophyta</taxon>
        <taxon>Embryophyta</taxon>
        <taxon>Tracheophyta</taxon>
        <taxon>Spermatophyta</taxon>
        <taxon>Magnoliopsida</taxon>
        <taxon>Liliopsida</taxon>
        <taxon>Poales</taxon>
        <taxon>Poaceae</taxon>
        <taxon>PACMAD clade</taxon>
        <taxon>Chloridoideae</taxon>
        <taxon>Cynodonteae</taxon>
        <taxon>Eleusininae</taxon>
        <taxon>Eleusine</taxon>
    </lineage>
</organism>